<feature type="domain" description="SAM" evidence="7">
    <location>
        <begin position="363"/>
        <end position="408"/>
    </location>
</feature>
<dbReference type="Gene3D" id="1.10.150.50">
    <property type="entry name" value="Transcription Factor, Ets-1"/>
    <property type="match status" value="1"/>
</dbReference>
<dbReference type="CDD" id="cd09487">
    <property type="entry name" value="SAM_superfamily"/>
    <property type="match status" value="1"/>
</dbReference>
<evidence type="ECO:0000256" key="3">
    <source>
        <dbReference type="ARBA" id="ARBA00023054"/>
    </source>
</evidence>
<evidence type="ECO:0000256" key="4">
    <source>
        <dbReference type="ARBA" id="ARBA00023242"/>
    </source>
</evidence>
<dbReference type="InterPro" id="IPR003617">
    <property type="entry name" value="TFIIS/CRSP70_N_sub"/>
</dbReference>
<feature type="compositionally biased region" description="Basic and acidic residues" evidence="6">
    <location>
        <begin position="108"/>
        <end position="119"/>
    </location>
</feature>
<dbReference type="InParanoid" id="T0RJ45"/>
<feature type="domain" description="TFIIS N-terminal" evidence="8">
    <location>
        <begin position="7"/>
        <end position="90"/>
    </location>
</feature>
<dbReference type="InterPro" id="IPR013256">
    <property type="entry name" value="Chromatin_SPT2"/>
</dbReference>
<dbReference type="GO" id="GO:0005634">
    <property type="term" value="C:nucleus"/>
    <property type="evidence" value="ECO:0007669"/>
    <property type="project" value="UniProtKB-SubCell"/>
</dbReference>
<dbReference type="OMA" id="INMEATF"/>
<dbReference type="SUPFAM" id="SSF47676">
    <property type="entry name" value="Conserved domain common to transcription factors TFIIS, elongin A, CRSP70"/>
    <property type="match status" value="1"/>
</dbReference>
<feature type="region of interest" description="Disordered" evidence="6">
    <location>
        <begin position="432"/>
        <end position="453"/>
    </location>
</feature>
<dbReference type="STRING" id="1156394.T0RJ45"/>
<evidence type="ECO:0000256" key="2">
    <source>
        <dbReference type="ARBA" id="ARBA00006461"/>
    </source>
</evidence>
<feature type="compositionally biased region" description="Polar residues" evidence="6">
    <location>
        <begin position="158"/>
        <end position="168"/>
    </location>
</feature>
<dbReference type="EMBL" id="JH767164">
    <property type="protein sequence ID" value="EQC32388.1"/>
    <property type="molecule type" value="Genomic_DNA"/>
</dbReference>
<dbReference type="VEuPathDB" id="FungiDB:SDRG_10133"/>
<dbReference type="Pfam" id="PF08243">
    <property type="entry name" value="SPT2"/>
    <property type="match status" value="1"/>
</dbReference>
<dbReference type="Proteomes" id="UP000030762">
    <property type="component" value="Unassembled WGS sequence"/>
</dbReference>
<evidence type="ECO:0000259" key="7">
    <source>
        <dbReference type="PROSITE" id="PS50105"/>
    </source>
</evidence>
<dbReference type="SMART" id="SM00784">
    <property type="entry name" value="SPT2"/>
    <property type="match status" value="1"/>
</dbReference>
<evidence type="ECO:0000256" key="5">
    <source>
        <dbReference type="PROSITE-ProRule" id="PRU00649"/>
    </source>
</evidence>
<dbReference type="InterPro" id="IPR017923">
    <property type="entry name" value="TFIIS_N"/>
</dbReference>
<dbReference type="OrthoDB" id="1919336at2759"/>
<dbReference type="SMART" id="SM00509">
    <property type="entry name" value="TFS2N"/>
    <property type="match status" value="1"/>
</dbReference>
<dbReference type="PROSITE" id="PS51319">
    <property type="entry name" value="TFIIS_N"/>
    <property type="match status" value="1"/>
</dbReference>
<comment type="similarity">
    <text evidence="2">Belongs to the SPT2 family.</text>
</comment>
<keyword evidence="10" id="KW-1185">Reference proteome</keyword>
<dbReference type="Gene3D" id="1.20.930.10">
    <property type="entry name" value="Conserved domain common to transcription factors TFIIS, elongin A, CRSP70"/>
    <property type="match status" value="1"/>
</dbReference>
<reference evidence="9 10" key="1">
    <citation type="submission" date="2012-04" db="EMBL/GenBank/DDBJ databases">
        <title>The Genome Sequence of Saprolegnia declina VS20.</title>
        <authorList>
            <consortium name="The Broad Institute Genome Sequencing Platform"/>
            <person name="Russ C."/>
            <person name="Nusbaum C."/>
            <person name="Tyler B."/>
            <person name="van West P."/>
            <person name="Dieguez-Uribeondo J."/>
            <person name="de Bruijn I."/>
            <person name="Tripathy S."/>
            <person name="Jiang R."/>
            <person name="Young S.K."/>
            <person name="Zeng Q."/>
            <person name="Gargeya S."/>
            <person name="Fitzgerald M."/>
            <person name="Haas B."/>
            <person name="Abouelleil A."/>
            <person name="Alvarado L."/>
            <person name="Arachchi H.M."/>
            <person name="Berlin A."/>
            <person name="Chapman S.B."/>
            <person name="Goldberg J."/>
            <person name="Griggs A."/>
            <person name="Gujja S."/>
            <person name="Hansen M."/>
            <person name="Howarth C."/>
            <person name="Imamovic A."/>
            <person name="Larimer J."/>
            <person name="McCowen C."/>
            <person name="Montmayeur A."/>
            <person name="Murphy C."/>
            <person name="Neiman D."/>
            <person name="Pearson M."/>
            <person name="Priest M."/>
            <person name="Roberts A."/>
            <person name="Saif S."/>
            <person name="Shea T."/>
            <person name="Sisk P."/>
            <person name="Sykes S."/>
            <person name="Wortman J."/>
            <person name="Nusbaum C."/>
            <person name="Birren B."/>
        </authorList>
    </citation>
    <scope>NUCLEOTIDE SEQUENCE [LARGE SCALE GENOMIC DNA]</scope>
    <source>
        <strain evidence="9 10">VS20</strain>
    </source>
</reference>
<evidence type="ECO:0000256" key="1">
    <source>
        <dbReference type="ARBA" id="ARBA00004123"/>
    </source>
</evidence>
<feature type="compositionally biased region" description="Acidic residues" evidence="6">
    <location>
        <begin position="444"/>
        <end position="453"/>
    </location>
</feature>
<dbReference type="RefSeq" id="XP_008614329.1">
    <property type="nucleotide sequence ID" value="XM_008616107.1"/>
</dbReference>
<evidence type="ECO:0000259" key="8">
    <source>
        <dbReference type="PROSITE" id="PS51319"/>
    </source>
</evidence>
<name>T0RJ45_SAPDV</name>
<evidence type="ECO:0008006" key="11">
    <source>
        <dbReference type="Google" id="ProtNLM"/>
    </source>
</evidence>
<dbReference type="InterPro" id="IPR001660">
    <property type="entry name" value="SAM"/>
</dbReference>
<feature type="compositionally biased region" description="Basic residues" evidence="6">
    <location>
        <begin position="524"/>
        <end position="541"/>
    </location>
</feature>
<gene>
    <name evidence="9" type="ORF">SDRG_10133</name>
</gene>
<dbReference type="SUPFAM" id="SSF47769">
    <property type="entry name" value="SAM/Pointed domain"/>
    <property type="match status" value="1"/>
</dbReference>
<dbReference type="InterPro" id="IPR035441">
    <property type="entry name" value="TFIIS/LEDGF_dom_sf"/>
</dbReference>
<dbReference type="AlphaFoldDB" id="T0RJ45"/>
<feature type="compositionally biased region" description="Low complexity" evidence="6">
    <location>
        <begin position="175"/>
        <end position="212"/>
    </location>
</feature>
<sequence>MSAWSFDEVSSVSKKLHATLQQDGWRDDVKNTKELLGMLSNLQSYRPDHESLAKTKLGVAVNKLRKHTDKCVSGYAGVLTNRWKEALDVKPSAPSKPRAANELADSTKAMDADQKEMARNRLANSYAKEKAKRDARTSIYLDQPVTKTKRGKAPKPTSIITRFTTPQRAQAKIVRSMAPTSSSARSTASSTLSRSTMASRPSSAPTSRALPRTALASKNMTDEERHQMRQQRLRAIAEEKARQMGKAVPPALRDANARERPRDSGSKEKAPYVDARKMYTRLPEPSSNKQPAAGSSKPAAGRPLPPKNRPNAPEMTKEQADRKAFLDKMYPRVASTAPENPLKRKRETDPASSARDTKQPWTEGEREVVHWLKGMTDDMSQYSQAFFDNGFDSMKAIAMLTEDDLASMVPKKGHCRLIALALESLQRKSKKRVETKKRPKRAYEEDDDMYESDDGFVVSDEEEDVYVPGAITSLMRKGRRPRKYSLDDGADSSDMEATFDDIEREEARSRRYGDYEDEIEDRRNRLHKQKKDKKKKRSTSP</sequence>
<dbReference type="InterPro" id="IPR013761">
    <property type="entry name" value="SAM/pointed_sf"/>
</dbReference>
<accession>T0RJ45</accession>
<dbReference type="GeneID" id="19950860"/>
<dbReference type="SMART" id="SM00454">
    <property type="entry name" value="SAM"/>
    <property type="match status" value="1"/>
</dbReference>
<feature type="compositionally biased region" description="Basic and acidic residues" evidence="6">
    <location>
        <begin position="255"/>
        <end position="277"/>
    </location>
</feature>
<feature type="compositionally biased region" description="Basic and acidic residues" evidence="6">
    <location>
        <begin position="355"/>
        <end position="364"/>
    </location>
</feature>
<feature type="compositionally biased region" description="Acidic residues" evidence="6">
    <location>
        <begin position="488"/>
        <end position="504"/>
    </location>
</feature>
<feature type="region of interest" description="Disordered" evidence="6">
    <location>
        <begin position="476"/>
        <end position="541"/>
    </location>
</feature>
<dbReference type="Pfam" id="PF08711">
    <property type="entry name" value="Med26"/>
    <property type="match status" value="1"/>
</dbReference>
<keyword evidence="3" id="KW-0175">Coiled coil</keyword>
<evidence type="ECO:0000313" key="9">
    <source>
        <dbReference type="EMBL" id="EQC32388.1"/>
    </source>
</evidence>
<dbReference type="PROSITE" id="PS50105">
    <property type="entry name" value="SAM_DOMAIN"/>
    <property type="match status" value="1"/>
</dbReference>
<evidence type="ECO:0000256" key="6">
    <source>
        <dbReference type="SAM" id="MobiDB-lite"/>
    </source>
</evidence>
<proteinExistence type="inferred from homology"/>
<feature type="compositionally biased region" description="Basic and acidic residues" evidence="6">
    <location>
        <begin position="127"/>
        <end position="136"/>
    </location>
</feature>
<protein>
    <recommendedName>
        <fullName evidence="11">TFIIS N-terminal domain-containing protein</fullName>
    </recommendedName>
</protein>
<dbReference type="eggNOG" id="ENOG502R71N">
    <property type="taxonomic scope" value="Eukaryota"/>
</dbReference>
<feature type="region of interest" description="Disordered" evidence="6">
    <location>
        <begin position="91"/>
        <end position="320"/>
    </location>
</feature>
<feature type="region of interest" description="Disordered" evidence="6">
    <location>
        <begin position="332"/>
        <end position="364"/>
    </location>
</feature>
<evidence type="ECO:0000313" key="10">
    <source>
        <dbReference type="Proteomes" id="UP000030762"/>
    </source>
</evidence>
<keyword evidence="4 5" id="KW-0539">Nucleus</keyword>
<dbReference type="Pfam" id="PF00536">
    <property type="entry name" value="SAM_1"/>
    <property type="match status" value="1"/>
</dbReference>
<comment type="subcellular location">
    <subcellularLocation>
        <location evidence="1 5">Nucleus</location>
    </subcellularLocation>
</comment>
<feature type="compositionally biased region" description="Basic and acidic residues" evidence="6">
    <location>
        <begin position="505"/>
        <end position="514"/>
    </location>
</feature>
<organism evidence="9 10">
    <name type="scientific">Saprolegnia diclina (strain VS20)</name>
    <dbReference type="NCBI Taxonomy" id="1156394"/>
    <lineage>
        <taxon>Eukaryota</taxon>
        <taxon>Sar</taxon>
        <taxon>Stramenopiles</taxon>
        <taxon>Oomycota</taxon>
        <taxon>Saprolegniomycetes</taxon>
        <taxon>Saprolegniales</taxon>
        <taxon>Saprolegniaceae</taxon>
        <taxon>Saprolegnia</taxon>
    </lineage>
</organism>